<proteinExistence type="predicted"/>
<accession>A0A0B7BS29</accession>
<evidence type="ECO:0000313" key="2">
    <source>
        <dbReference type="EMBL" id="CEK96019.1"/>
    </source>
</evidence>
<sequence length="72" mass="8251">MILELVAYSLRIYELLKWCQFETDVTSIKEVARISNQEIGVGVMIPELFGFRDQVVVSFVTSHIRLTSFGLI</sequence>
<reference evidence="1" key="1">
    <citation type="submission" date="2014-12" db="EMBL/GenBank/DDBJ databases">
        <title>Insight into the proteome of Arion vulgaris.</title>
        <authorList>
            <person name="Aradska J."/>
            <person name="Bulat T."/>
            <person name="Smidak R."/>
            <person name="Sarate P."/>
            <person name="Gangsoo J."/>
            <person name="Sialana F."/>
            <person name="Bilban M."/>
            <person name="Lubec G."/>
        </authorList>
    </citation>
    <scope>NUCLEOTIDE SEQUENCE</scope>
    <source>
        <tissue evidence="1">Skin</tissue>
    </source>
</reference>
<protein>
    <submittedName>
        <fullName evidence="1">Uncharacterized protein</fullName>
    </submittedName>
</protein>
<gene>
    <name evidence="1" type="primary">ORF209965</name>
    <name evidence="2" type="synonym">ORF209985</name>
</gene>
<dbReference type="EMBL" id="HACG01049154">
    <property type="protein sequence ID" value="CEK96019.1"/>
    <property type="molecule type" value="Transcribed_RNA"/>
</dbReference>
<dbReference type="AlphaFoldDB" id="A0A0B7BS29"/>
<organism evidence="1">
    <name type="scientific">Arion vulgaris</name>
    <dbReference type="NCBI Taxonomy" id="1028688"/>
    <lineage>
        <taxon>Eukaryota</taxon>
        <taxon>Metazoa</taxon>
        <taxon>Spiralia</taxon>
        <taxon>Lophotrochozoa</taxon>
        <taxon>Mollusca</taxon>
        <taxon>Gastropoda</taxon>
        <taxon>Heterobranchia</taxon>
        <taxon>Euthyneura</taxon>
        <taxon>Panpulmonata</taxon>
        <taxon>Eupulmonata</taxon>
        <taxon>Stylommatophora</taxon>
        <taxon>Helicina</taxon>
        <taxon>Arionoidea</taxon>
        <taxon>Arionidae</taxon>
        <taxon>Arion</taxon>
    </lineage>
</organism>
<name>A0A0B7BS29_9EUPU</name>
<evidence type="ECO:0000313" key="1">
    <source>
        <dbReference type="EMBL" id="CEK96014.1"/>
    </source>
</evidence>
<dbReference type="EMBL" id="HACG01049149">
    <property type="protein sequence ID" value="CEK96014.1"/>
    <property type="molecule type" value="Transcribed_RNA"/>
</dbReference>